<protein>
    <submittedName>
        <fullName evidence="1">Uncharacterized protein</fullName>
    </submittedName>
</protein>
<sequence>MYGRTCLRDYCEDFFNECNKYVADSLKISTNKPNGIKQIIRMIGLVPINKENFGLPNISTKKFTNVIMSEFTKHLKDVISSLAEDERNSFRDGMATLICIQLLSQTFNKSNTNPLELLLNEPVEVERLDIVKRVLTFFKNIGRDKDIPESIWFQLLALDSLDNLIDKIPRKKISFEVYLRCAAKVVPALAQHSDFINRLSPHFDDAITQNQFS</sequence>
<evidence type="ECO:0000313" key="1">
    <source>
        <dbReference type="EMBL" id="CAF1659619.1"/>
    </source>
</evidence>
<dbReference type="Proteomes" id="UP000681720">
    <property type="component" value="Unassembled WGS sequence"/>
</dbReference>
<evidence type="ECO:0000313" key="2">
    <source>
        <dbReference type="EMBL" id="CAF5206160.1"/>
    </source>
</evidence>
<accession>A0A816FCU0</accession>
<proteinExistence type="predicted"/>
<name>A0A816FCU0_9BILA</name>
<reference evidence="1" key="1">
    <citation type="submission" date="2021-02" db="EMBL/GenBank/DDBJ databases">
        <authorList>
            <person name="Nowell W R."/>
        </authorList>
    </citation>
    <scope>NUCLEOTIDE SEQUENCE</scope>
</reference>
<dbReference type="AlphaFoldDB" id="A0A816FCU0"/>
<dbReference type="Proteomes" id="UP000663834">
    <property type="component" value="Unassembled WGS sequence"/>
</dbReference>
<dbReference type="EMBL" id="CAJOBJ010349406">
    <property type="protein sequence ID" value="CAF5206160.1"/>
    <property type="molecule type" value="Genomic_DNA"/>
</dbReference>
<dbReference type="EMBL" id="CAJNOW010017704">
    <property type="protein sequence ID" value="CAF1659619.1"/>
    <property type="molecule type" value="Genomic_DNA"/>
</dbReference>
<organism evidence="1 3">
    <name type="scientific">Rotaria magnacalcarata</name>
    <dbReference type="NCBI Taxonomy" id="392030"/>
    <lineage>
        <taxon>Eukaryota</taxon>
        <taxon>Metazoa</taxon>
        <taxon>Spiralia</taxon>
        <taxon>Gnathifera</taxon>
        <taxon>Rotifera</taxon>
        <taxon>Eurotatoria</taxon>
        <taxon>Bdelloidea</taxon>
        <taxon>Philodinida</taxon>
        <taxon>Philodinidae</taxon>
        <taxon>Rotaria</taxon>
    </lineage>
</organism>
<feature type="non-terminal residue" evidence="1">
    <location>
        <position position="213"/>
    </location>
</feature>
<comment type="caution">
    <text evidence="1">The sequence shown here is derived from an EMBL/GenBank/DDBJ whole genome shotgun (WGS) entry which is preliminary data.</text>
</comment>
<evidence type="ECO:0000313" key="3">
    <source>
        <dbReference type="Proteomes" id="UP000663834"/>
    </source>
</evidence>
<gene>
    <name evidence="2" type="ORF">GIL414_LOCUS78212</name>
    <name evidence="1" type="ORF">KQP761_LOCUS31742</name>
</gene>